<dbReference type="RefSeq" id="WP_023172078.1">
    <property type="nucleotide sequence ID" value="NC_022600.1"/>
</dbReference>
<gene>
    <name evidence="1" type="ORF">GKIL_0783</name>
</gene>
<sequence>MALPYDTYTYKFIWNGDRPTALPGGLGARGDAVLKPGSNSFSGADWGILRRHAAVLTFLFNGSLVPDPANQPDDPSWWPATATSPVYFVTFNGKNSHTFPIDFFPIFKNFTTRQRLTFAPGETKQLLFDTLFALKNDPTAVGMFTSGSLVLAPSPAYPPPGQTTPTGPFYVPSN</sequence>
<reference evidence="1 2" key="1">
    <citation type="journal article" date="2013" name="PLoS ONE">
        <title>Cultivation and Complete Genome Sequencing of Gloeobacter kilaueensis sp. nov., from a Lava Cave in Kilauea Caldera, Hawai'i.</title>
        <authorList>
            <person name="Saw J.H."/>
            <person name="Schatz M."/>
            <person name="Brown M.V."/>
            <person name="Kunkel D.D."/>
            <person name="Foster J.S."/>
            <person name="Shick H."/>
            <person name="Christensen S."/>
            <person name="Hou S."/>
            <person name="Wan X."/>
            <person name="Donachie S.P."/>
        </authorList>
    </citation>
    <scope>NUCLEOTIDE SEQUENCE [LARGE SCALE GENOMIC DNA]</scope>
    <source>
        <strain evidence="2">JS</strain>
    </source>
</reference>
<keyword evidence="2" id="KW-1185">Reference proteome</keyword>
<dbReference type="EMBL" id="CP003587">
    <property type="protein sequence ID" value="AGY57029.1"/>
    <property type="molecule type" value="Genomic_DNA"/>
</dbReference>
<dbReference type="HOGENOM" id="CLU_1537922_0_0_3"/>
<dbReference type="Proteomes" id="UP000017396">
    <property type="component" value="Chromosome"/>
</dbReference>
<protein>
    <submittedName>
        <fullName evidence="1">Uncharacterized protein</fullName>
    </submittedName>
</protein>
<dbReference type="AlphaFoldDB" id="U5QHB8"/>
<name>U5QHB8_GLOK1</name>
<organism evidence="1 2">
    <name type="scientific">Gloeobacter kilaueensis (strain ATCC BAA-2537 / CCAP 1431/1 / ULC 316 / JS1)</name>
    <dbReference type="NCBI Taxonomy" id="1183438"/>
    <lineage>
        <taxon>Bacteria</taxon>
        <taxon>Bacillati</taxon>
        <taxon>Cyanobacteriota</taxon>
        <taxon>Cyanophyceae</taxon>
        <taxon>Gloeobacterales</taxon>
        <taxon>Gloeobacteraceae</taxon>
        <taxon>Gloeobacter</taxon>
    </lineage>
</organism>
<evidence type="ECO:0000313" key="1">
    <source>
        <dbReference type="EMBL" id="AGY57029.1"/>
    </source>
</evidence>
<dbReference type="STRING" id="1183438.GKIL_0783"/>
<accession>U5QHB8</accession>
<proteinExistence type="predicted"/>
<evidence type="ECO:0000313" key="2">
    <source>
        <dbReference type="Proteomes" id="UP000017396"/>
    </source>
</evidence>
<dbReference type="KEGG" id="glj:GKIL_0783"/>